<dbReference type="RefSeq" id="WP_258330234.1">
    <property type="nucleotide sequence ID" value="NZ_JAPTGG010000002.1"/>
</dbReference>
<protein>
    <recommendedName>
        <fullName evidence="4">Lipoprotein</fullName>
    </recommendedName>
</protein>
<accession>A0A9J6RI16</accession>
<dbReference type="Proteomes" id="UP001069090">
    <property type="component" value="Unassembled WGS sequence"/>
</dbReference>
<feature type="chain" id="PRO_5039911293" description="Lipoprotein" evidence="1">
    <location>
        <begin position="22"/>
        <end position="163"/>
    </location>
</feature>
<reference evidence="2 3" key="1">
    <citation type="submission" date="2022-12" db="EMBL/GenBank/DDBJ databases">
        <title>Dasania phycosphaerae sp. nov., isolated from particulate material of the south coast of Korea.</title>
        <authorList>
            <person name="Jiang Y."/>
        </authorList>
    </citation>
    <scope>NUCLEOTIDE SEQUENCE [LARGE SCALE GENOMIC DNA]</scope>
    <source>
        <strain evidence="2 3">GY-19</strain>
    </source>
</reference>
<organism evidence="2 3">
    <name type="scientific">Dasania phycosphaerae</name>
    <dbReference type="NCBI Taxonomy" id="2950436"/>
    <lineage>
        <taxon>Bacteria</taxon>
        <taxon>Pseudomonadati</taxon>
        <taxon>Pseudomonadota</taxon>
        <taxon>Gammaproteobacteria</taxon>
        <taxon>Cellvibrionales</taxon>
        <taxon>Spongiibacteraceae</taxon>
        <taxon>Dasania</taxon>
    </lineage>
</organism>
<keyword evidence="3" id="KW-1185">Reference proteome</keyword>
<keyword evidence="1" id="KW-0732">Signal</keyword>
<comment type="caution">
    <text evidence="2">The sequence shown here is derived from an EMBL/GenBank/DDBJ whole genome shotgun (WGS) entry which is preliminary data.</text>
</comment>
<name>A0A9J6RI16_9GAMM</name>
<dbReference type="PROSITE" id="PS51257">
    <property type="entry name" value="PROKAR_LIPOPROTEIN"/>
    <property type="match status" value="1"/>
</dbReference>
<evidence type="ECO:0000256" key="1">
    <source>
        <dbReference type="SAM" id="SignalP"/>
    </source>
</evidence>
<dbReference type="AlphaFoldDB" id="A0A9J6RI16"/>
<gene>
    <name evidence="2" type="ORF">O0V09_02620</name>
</gene>
<feature type="signal peptide" evidence="1">
    <location>
        <begin position="1"/>
        <end position="21"/>
    </location>
</feature>
<proteinExistence type="predicted"/>
<sequence length="163" mass="18600">MSKAVTLFVAMLALLVGCASTQTSPQPVAFAKPDLSISQEDQWQLMAGKWYGEQPTKDGGTRKWIVERFIDGAYRVDFLNVKNDGVIEKLSEVGQWGVSGPVYFSSFRGWLKDETIKFSDPSNPYNYDAYRIIQLNDKIFEYEHYSSGNRFTVKRVTSDFELK</sequence>
<evidence type="ECO:0000313" key="3">
    <source>
        <dbReference type="Proteomes" id="UP001069090"/>
    </source>
</evidence>
<dbReference type="EMBL" id="JAPTGG010000002">
    <property type="protein sequence ID" value="MCZ0864076.1"/>
    <property type="molecule type" value="Genomic_DNA"/>
</dbReference>
<evidence type="ECO:0008006" key="4">
    <source>
        <dbReference type="Google" id="ProtNLM"/>
    </source>
</evidence>
<evidence type="ECO:0000313" key="2">
    <source>
        <dbReference type="EMBL" id="MCZ0864076.1"/>
    </source>
</evidence>